<reference evidence="1" key="1">
    <citation type="submission" date="2016-10" db="EMBL/GenBank/DDBJ databases">
        <authorList>
            <person name="de Groot N.N."/>
        </authorList>
    </citation>
    <scope>NUCLEOTIDE SEQUENCE</scope>
</reference>
<dbReference type="AlphaFoldDB" id="A0A1W1E3A8"/>
<dbReference type="EMBL" id="FPIA01000037">
    <property type="protein sequence ID" value="SFV88358.1"/>
    <property type="molecule type" value="Genomic_DNA"/>
</dbReference>
<sequence length="38" mass="3829">MSAKIKYSVKGEGTGLTSVGVISEMLGTGVADAKLCLL</sequence>
<gene>
    <name evidence="1" type="ORF">MNB_SUP05-SYMBIONT-7-407</name>
</gene>
<proteinExistence type="predicted"/>
<evidence type="ECO:0000313" key="1">
    <source>
        <dbReference type="EMBL" id="SFV88358.1"/>
    </source>
</evidence>
<name>A0A1W1E3A8_9ZZZZ</name>
<organism evidence="1">
    <name type="scientific">hydrothermal vent metagenome</name>
    <dbReference type="NCBI Taxonomy" id="652676"/>
    <lineage>
        <taxon>unclassified sequences</taxon>
        <taxon>metagenomes</taxon>
        <taxon>ecological metagenomes</taxon>
    </lineage>
</organism>
<accession>A0A1W1E3A8</accession>
<protein>
    <submittedName>
        <fullName evidence="1">Uncharacterized protein</fullName>
    </submittedName>
</protein>